<feature type="compositionally biased region" description="Low complexity" evidence="1">
    <location>
        <begin position="455"/>
        <end position="467"/>
    </location>
</feature>
<keyword evidence="3" id="KW-1185">Reference proteome</keyword>
<dbReference type="EMBL" id="JAUKUA010000010">
    <property type="protein sequence ID" value="KAK0701302.1"/>
    <property type="molecule type" value="Genomic_DNA"/>
</dbReference>
<dbReference type="AlphaFoldDB" id="A0AA40DHS2"/>
<organism evidence="2 3">
    <name type="scientific">Lasiosphaeris hirsuta</name>
    <dbReference type="NCBI Taxonomy" id="260670"/>
    <lineage>
        <taxon>Eukaryota</taxon>
        <taxon>Fungi</taxon>
        <taxon>Dikarya</taxon>
        <taxon>Ascomycota</taxon>
        <taxon>Pezizomycotina</taxon>
        <taxon>Sordariomycetes</taxon>
        <taxon>Sordariomycetidae</taxon>
        <taxon>Sordariales</taxon>
        <taxon>Lasiosphaeriaceae</taxon>
        <taxon>Lasiosphaeris</taxon>
    </lineage>
</organism>
<protein>
    <submittedName>
        <fullName evidence="2">Uncharacterized protein</fullName>
    </submittedName>
</protein>
<proteinExistence type="predicted"/>
<dbReference type="Proteomes" id="UP001172102">
    <property type="component" value="Unassembled WGS sequence"/>
</dbReference>
<evidence type="ECO:0000256" key="1">
    <source>
        <dbReference type="SAM" id="MobiDB-lite"/>
    </source>
</evidence>
<gene>
    <name evidence="2" type="ORF">B0H67DRAFT_558768</name>
</gene>
<comment type="caution">
    <text evidence="2">The sequence shown here is derived from an EMBL/GenBank/DDBJ whole genome shotgun (WGS) entry which is preliminary data.</text>
</comment>
<feature type="compositionally biased region" description="Polar residues" evidence="1">
    <location>
        <begin position="468"/>
        <end position="479"/>
    </location>
</feature>
<evidence type="ECO:0000313" key="2">
    <source>
        <dbReference type="EMBL" id="KAK0701302.1"/>
    </source>
</evidence>
<reference evidence="2" key="1">
    <citation type="submission" date="2023-06" db="EMBL/GenBank/DDBJ databases">
        <title>Genome-scale phylogeny and comparative genomics of the fungal order Sordariales.</title>
        <authorList>
            <consortium name="Lawrence Berkeley National Laboratory"/>
            <person name="Hensen N."/>
            <person name="Bonometti L."/>
            <person name="Westerberg I."/>
            <person name="Brannstrom I.O."/>
            <person name="Guillou S."/>
            <person name="Cros-Aarteil S."/>
            <person name="Calhoun S."/>
            <person name="Haridas S."/>
            <person name="Kuo A."/>
            <person name="Mondo S."/>
            <person name="Pangilinan J."/>
            <person name="Riley R."/>
            <person name="Labutti K."/>
            <person name="Andreopoulos B."/>
            <person name="Lipzen A."/>
            <person name="Chen C."/>
            <person name="Yanf M."/>
            <person name="Daum C."/>
            <person name="Ng V."/>
            <person name="Clum A."/>
            <person name="Steindorff A."/>
            <person name="Ohm R."/>
            <person name="Martin F."/>
            <person name="Silar P."/>
            <person name="Natvig D."/>
            <person name="Lalanne C."/>
            <person name="Gautier V."/>
            <person name="Ament-Velasquez S.L."/>
            <person name="Kruys A."/>
            <person name="Hutchinson M.I."/>
            <person name="Powell A.J."/>
            <person name="Barry K."/>
            <person name="Miller A.N."/>
            <person name="Grigoriev I.V."/>
            <person name="Debuchy R."/>
            <person name="Gladieux P."/>
            <person name="Thoren M.H."/>
            <person name="Johannesson H."/>
        </authorList>
    </citation>
    <scope>NUCLEOTIDE SEQUENCE</scope>
    <source>
        <strain evidence="2">SMH4607-1</strain>
    </source>
</reference>
<sequence length="1025" mass="114959">MSVSSVKIYINMALEYLDSPYRVDDVEPNLIQAEQRLANLPPADAAPLVAQITEIRAKLDNLVKPADARQVSAAQGKIRQVRNYIETNGGRLTQSDKDHVEELFRGAVQFLAQITDARKADSLKAPVLAEITEIRAQYQTDNTAPPPSLDFHNAKRAVFWANEYFNSPGRIDQVEPELAKAESMLKGDNSAEAAGLMAEITEVREKLANIVSSQDKGYVSAAEGKLRQIRDHVERNGGRVYGSDKEYFEELCRGSIEFLDKITHPRKANELKAPVLAEISRLRTLYGFTDTGALAGAVSPPPMSTAPPLPSPHFDNAKRKVFAANNYFTTPGRIEQTEPELAQAEQLLDSDASREANTLRAEIAALREKLADIVMPSEEAHVRSAKREVQSVRDYVNQQREFLGRGDTKQHLDQRLQKIIDESLTKINHPRMATQLKAPILAEIALIRSELGVTTPTFSPQPSPTATLAQARSQVRSGPQPTPNFGMDALSFEDQDRLSRAKRTIAHARSNIESRRTEGVENLFFDAASLMAPISDTNKAHLVAEIEQLRRELEATRLAEDTRIITGELDRKLCDVEAESETPGSDRLQYSVRSFKQRFEREDVGRILTPEMYRSYETRLANALAAGAALVKAKTLERANPALKRLQDKLATNPFTGLQQYDANRVDGELRSMRWQVEREIQQLPENDVDRLRIYEELKATDAKFEAHSNEWAKAGIHESVRSGWQMVRNEFEGWEQESLRPDAQPLEDPNMPQTRLGIHRVHHYLHGDTYVQRTRDENPGDLVIAAIDHEAEQLLEAVGTKMASAFNHIMDVAEKLETPIEDRWLREKPGYLITNARGTFEDTIFGEPVLARIRALDQRWKDELAGVHTSREILGEKLSFEASQKWPSIVAAIPTVSGFDPSSAKPGDAVHLNGVYNRAGWDFDGNQYSFSMRFNGVPLGGIYEAYINKALDHAVYELKLRVDDHEKWDLVGVVLGPGSISERTKRTIRRGMDTETIEEWLPIGCLRLRIIALRAGPVVVGPHT</sequence>
<feature type="region of interest" description="Disordered" evidence="1">
    <location>
        <begin position="455"/>
        <end position="486"/>
    </location>
</feature>
<accession>A0AA40DHS2</accession>
<evidence type="ECO:0000313" key="3">
    <source>
        <dbReference type="Proteomes" id="UP001172102"/>
    </source>
</evidence>
<name>A0AA40DHS2_9PEZI</name>